<keyword evidence="2" id="KW-1185">Reference proteome</keyword>
<proteinExistence type="predicted"/>
<protein>
    <submittedName>
        <fullName evidence="1">Uncharacterized protein</fullName>
    </submittedName>
</protein>
<accession>A0ABY3MYQ0</accession>
<organism evidence="1 2">
    <name type="scientific">Colwellia echini</name>
    <dbReference type="NCBI Taxonomy" id="1982103"/>
    <lineage>
        <taxon>Bacteria</taxon>
        <taxon>Pseudomonadati</taxon>
        <taxon>Pseudomonadota</taxon>
        <taxon>Gammaproteobacteria</taxon>
        <taxon>Alteromonadales</taxon>
        <taxon>Colwelliaceae</taxon>
        <taxon>Colwellia</taxon>
    </lineage>
</organism>
<name>A0ABY3MYQ0_9GAMM</name>
<gene>
    <name evidence="1" type="ORF">CWS31_007630</name>
</gene>
<dbReference type="Proteomes" id="UP000815846">
    <property type="component" value="Unassembled WGS sequence"/>
</dbReference>
<comment type="caution">
    <text evidence="1">The sequence shown here is derived from an EMBL/GenBank/DDBJ whole genome shotgun (WGS) entry which is preliminary data.</text>
</comment>
<sequence>MEIREINIFEVLKVENTGNIPPQIILSNSTLNDSIQVIGGILEAQYAVDDKYLLFITEGNPLEEALYIYLLDKKLSIKDTLELSANYASGIFNKPLIIGGDSIRFSFFDKDDNWLLTVSDNPKMSFFNVKYPVQRKRAFFSKNWLQLKKP</sequence>
<evidence type="ECO:0000313" key="2">
    <source>
        <dbReference type="Proteomes" id="UP000815846"/>
    </source>
</evidence>
<dbReference type="RefSeq" id="WP_148747746.1">
    <property type="nucleotide sequence ID" value="NZ_PJAI02000006.1"/>
</dbReference>
<reference evidence="1 2" key="1">
    <citation type="submission" date="2019-08" db="EMBL/GenBank/DDBJ databases">
        <title>Microbe sample from Colwellia echini.</title>
        <authorList>
            <person name="Christiansen L."/>
            <person name="Pathiraja D."/>
            <person name="Schultz-Johansen M."/>
            <person name="Choi I.-G."/>
            <person name="Stougaard P."/>
        </authorList>
    </citation>
    <scope>NUCLEOTIDE SEQUENCE [LARGE SCALE GENOMIC DNA]</scope>
    <source>
        <strain evidence="1 2">A3</strain>
    </source>
</reference>
<evidence type="ECO:0000313" key="1">
    <source>
        <dbReference type="EMBL" id="TYK66127.1"/>
    </source>
</evidence>
<dbReference type="EMBL" id="PJAI02000006">
    <property type="protein sequence ID" value="TYK66127.1"/>
    <property type="molecule type" value="Genomic_DNA"/>
</dbReference>